<dbReference type="STRING" id="1675527.AIOL_000155"/>
<keyword evidence="1" id="KW-0472">Membrane</keyword>
<comment type="caution">
    <text evidence="3">The sequence shown here is derived from an EMBL/GenBank/DDBJ whole genome shotgun (WGS) entry which is preliminary data.</text>
</comment>
<keyword evidence="1" id="KW-0812">Transmembrane</keyword>
<dbReference type="Pfam" id="PF13717">
    <property type="entry name" value="Zn_ribbon_4"/>
    <property type="match status" value="1"/>
</dbReference>
<proteinExistence type="predicted"/>
<evidence type="ECO:0000259" key="2">
    <source>
        <dbReference type="Pfam" id="PF13717"/>
    </source>
</evidence>
<evidence type="ECO:0000313" key="4">
    <source>
        <dbReference type="Proteomes" id="UP000037178"/>
    </source>
</evidence>
<evidence type="ECO:0000256" key="1">
    <source>
        <dbReference type="SAM" id="Phobius"/>
    </source>
</evidence>
<protein>
    <submittedName>
        <fullName evidence="3">MJ0042 family finger-like domain protein</fullName>
    </submittedName>
</protein>
<sequence>MRLICPNCGAQYEVDDAVIPEQGRDVQCSNCGHTWYQQPAHIDAETAEDLQDHAPVEEEVAPEDIEEDVAPESRVLDPEVADILREEAARETAAREVEAEGIESQPDLGIEDTAQVAADRSAAARARMARLRGAEDADTDIDAAALASAVGSRKELLPDVEEIDSSLRAPEPNEPDAETMADIADDVGQEPRPGGRSFGFRLIVILLLLAALLYLFAPQIVQYVPALEPYMIQYVEFVNGLRDQIDPLVQQGIDWVRGLIDGGAE</sequence>
<keyword evidence="4" id="KW-1185">Reference proteome</keyword>
<dbReference type="AlphaFoldDB" id="A0A0J9EB47"/>
<dbReference type="RefSeq" id="WP_082152352.1">
    <property type="nucleotide sequence ID" value="NZ_LFTY01000001.1"/>
</dbReference>
<dbReference type="PATRIC" id="fig|1675527.3.peg.188"/>
<dbReference type="InterPro" id="IPR011723">
    <property type="entry name" value="Znf/thioredoxin_put"/>
</dbReference>
<keyword evidence="1" id="KW-1133">Transmembrane helix</keyword>
<accession>A0A0J9EB47</accession>
<name>A0A0J9EB47_9RHOB</name>
<feature type="domain" description="Zinc finger/thioredoxin putative" evidence="2">
    <location>
        <begin position="1"/>
        <end position="35"/>
    </location>
</feature>
<dbReference type="EMBL" id="LFTY01000001">
    <property type="protein sequence ID" value="KMW60005.1"/>
    <property type="molecule type" value="Genomic_DNA"/>
</dbReference>
<organism evidence="3 4">
    <name type="scientific">Candidatus Rhodobacter oscarellae</name>
    <dbReference type="NCBI Taxonomy" id="1675527"/>
    <lineage>
        <taxon>Bacteria</taxon>
        <taxon>Pseudomonadati</taxon>
        <taxon>Pseudomonadota</taxon>
        <taxon>Alphaproteobacteria</taxon>
        <taxon>Rhodobacterales</taxon>
        <taxon>Rhodobacter group</taxon>
        <taxon>Rhodobacter</taxon>
    </lineage>
</organism>
<dbReference type="NCBIfam" id="TIGR02098">
    <property type="entry name" value="MJ0042_CXXC"/>
    <property type="match status" value="1"/>
</dbReference>
<evidence type="ECO:0000313" key="3">
    <source>
        <dbReference type="EMBL" id="KMW60005.1"/>
    </source>
</evidence>
<dbReference type="Proteomes" id="UP000037178">
    <property type="component" value="Unassembled WGS sequence"/>
</dbReference>
<reference evidence="3 4" key="1">
    <citation type="submission" date="2015-06" db="EMBL/GenBank/DDBJ databases">
        <title>Draft genome sequence of an Alphaproteobacteria species associated to the Mediterranean sponge Oscarella lobularis.</title>
        <authorList>
            <person name="Jourda C."/>
            <person name="Santini S."/>
            <person name="Claverie J.-M."/>
        </authorList>
    </citation>
    <scope>NUCLEOTIDE SEQUENCE [LARGE SCALE GENOMIC DNA]</scope>
    <source>
        <strain evidence="3">IGS</strain>
    </source>
</reference>
<feature type="transmembrane region" description="Helical" evidence="1">
    <location>
        <begin position="198"/>
        <end position="217"/>
    </location>
</feature>
<dbReference type="OrthoDB" id="7159357at2"/>
<gene>
    <name evidence="3" type="ORF">AIOL_000155</name>
</gene>